<evidence type="ECO:0000313" key="1">
    <source>
        <dbReference type="EMBL" id="KAF6037386.1"/>
    </source>
</evidence>
<name>A0A7J7KIZ8_BUGNE</name>
<sequence length="78" mass="8760">MSAAVPDTYLWNDVERETPGTLEDFTQNHSFLLVNSVISFTTLESDNPISINTEATEYDNYIPDETDVPLSEVISEAF</sequence>
<reference evidence="1" key="1">
    <citation type="submission" date="2020-06" db="EMBL/GenBank/DDBJ databases">
        <title>Draft genome of Bugula neritina, a colonial animal packing powerful symbionts and potential medicines.</title>
        <authorList>
            <person name="Rayko M."/>
        </authorList>
    </citation>
    <scope>NUCLEOTIDE SEQUENCE [LARGE SCALE GENOMIC DNA]</scope>
    <source>
        <strain evidence="1">Kwan_BN1</strain>
    </source>
</reference>
<keyword evidence="2" id="KW-1185">Reference proteome</keyword>
<protein>
    <submittedName>
        <fullName evidence="1">Uncharacterized protein</fullName>
    </submittedName>
</protein>
<dbReference type="AlphaFoldDB" id="A0A7J7KIZ8"/>
<dbReference type="Proteomes" id="UP000593567">
    <property type="component" value="Unassembled WGS sequence"/>
</dbReference>
<comment type="caution">
    <text evidence="1">The sequence shown here is derived from an EMBL/GenBank/DDBJ whole genome shotgun (WGS) entry which is preliminary data.</text>
</comment>
<evidence type="ECO:0000313" key="2">
    <source>
        <dbReference type="Proteomes" id="UP000593567"/>
    </source>
</evidence>
<organism evidence="1 2">
    <name type="scientific">Bugula neritina</name>
    <name type="common">Brown bryozoan</name>
    <name type="synonym">Sertularia neritina</name>
    <dbReference type="NCBI Taxonomy" id="10212"/>
    <lineage>
        <taxon>Eukaryota</taxon>
        <taxon>Metazoa</taxon>
        <taxon>Spiralia</taxon>
        <taxon>Lophotrochozoa</taxon>
        <taxon>Bryozoa</taxon>
        <taxon>Gymnolaemata</taxon>
        <taxon>Cheilostomatida</taxon>
        <taxon>Flustrina</taxon>
        <taxon>Buguloidea</taxon>
        <taxon>Bugulidae</taxon>
        <taxon>Bugula</taxon>
    </lineage>
</organism>
<proteinExistence type="predicted"/>
<dbReference type="EMBL" id="VXIV02000580">
    <property type="protein sequence ID" value="KAF6037386.1"/>
    <property type="molecule type" value="Genomic_DNA"/>
</dbReference>
<accession>A0A7J7KIZ8</accession>
<gene>
    <name evidence="1" type="ORF">EB796_004300</name>
</gene>